<comment type="caution">
    <text evidence="13">The sequence shown here is derived from an EMBL/GenBank/DDBJ whole genome shotgun (WGS) entry which is preliminary data.</text>
</comment>
<dbReference type="RefSeq" id="WP_080395592.1">
    <property type="nucleotide sequence ID" value="NZ_LJQO01000243.1"/>
</dbReference>
<dbReference type="NCBIfam" id="TIGR02150">
    <property type="entry name" value="IPP_isom_1"/>
    <property type="match status" value="1"/>
</dbReference>
<comment type="function">
    <text evidence="10">Catalyzes the 1,3-allylic rearrangement of the homoallylic substrate isopentenyl (IPP) to its highly electrophilic allylic isomer, dimethylallyl diphosphate (DMAPP).</text>
</comment>
<dbReference type="UniPathway" id="UPA00059">
    <property type="reaction ID" value="UER00104"/>
</dbReference>
<organism evidence="13 14">
    <name type="scientific">Pseudomonas amygdali pv. photiniae</name>
    <dbReference type="NCBI Taxonomy" id="251724"/>
    <lineage>
        <taxon>Bacteria</taxon>
        <taxon>Pseudomonadati</taxon>
        <taxon>Pseudomonadota</taxon>
        <taxon>Gammaproteobacteria</taxon>
        <taxon>Pseudomonadales</taxon>
        <taxon>Pseudomonadaceae</taxon>
        <taxon>Pseudomonas</taxon>
        <taxon>Pseudomonas amygdali</taxon>
    </lineage>
</organism>
<keyword evidence="7 10" id="KW-0464">Manganese</keyword>
<dbReference type="EMBL" id="RBSP01000843">
    <property type="protein sequence ID" value="RMS41355.1"/>
    <property type="molecule type" value="Genomic_DNA"/>
</dbReference>
<dbReference type="InterPro" id="IPR011876">
    <property type="entry name" value="IsopentenylPP_isomerase_typ1"/>
</dbReference>
<comment type="subcellular location">
    <subcellularLocation>
        <location evidence="10">Cytoplasm</location>
    </subcellularLocation>
</comment>
<keyword evidence="4 10" id="KW-0963">Cytoplasm</keyword>
<evidence type="ECO:0000256" key="7">
    <source>
        <dbReference type="ARBA" id="ARBA00023211"/>
    </source>
</evidence>
<feature type="domain" description="Nudix hydrolase" evidence="12">
    <location>
        <begin position="29"/>
        <end position="161"/>
    </location>
</feature>
<evidence type="ECO:0000259" key="12">
    <source>
        <dbReference type="PROSITE" id="PS51462"/>
    </source>
</evidence>
<evidence type="ECO:0000256" key="5">
    <source>
        <dbReference type="ARBA" id="ARBA00022723"/>
    </source>
</evidence>
<dbReference type="NCBIfam" id="NF002995">
    <property type="entry name" value="PRK03759.1"/>
    <property type="match status" value="1"/>
</dbReference>
<dbReference type="GO" id="GO:0004452">
    <property type="term" value="F:isopentenyl-diphosphate delta-isomerase activity"/>
    <property type="evidence" value="ECO:0007669"/>
    <property type="project" value="UniProtKB-UniRule"/>
</dbReference>
<evidence type="ECO:0000256" key="10">
    <source>
        <dbReference type="HAMAP-Rule" id="MF_00202"/>
    </source>
</evidence>
<accession>A0A658K787</accession>
<dbReference type="PANTHER" id="PTHR10885">
    <property type="entry name" value="ISOPENTENYL-DIPHOSPHATE DELTA-ISOMERASE"/>
    <property type="match status" value="1"/>
</dbReference>
<comment type="pathway">
    <text evidence="1 10">Isoprenoid biosynthesis; dimethylallyl diphosphate biosynthesis; dimethylallyl diphosphate from isopentenyl diphosphate: step 1/1.</text>
</comment>
<evidence type="ECO:0000256" key="6">
    <source>
        <dbReference type="ARBA" id="ARBA00022842"/>
    </source>
</evidence>
<evidence type="ECO:0000256" key="9">
    <source>
        <dbReference type="ARBA" id="ARBA00023235"/>
    </source>
</evidence>
<comment type="cofactor">
    <cofactor evidence="10">
        <name>Mg(2+)</name>
        <dbReference type="ChEBI" id="CHEBI:18420"/>
    </cofactor>
    <text evidence="10">Binds 1 Mg(2+) ion per subunit. The magnesium ion binds only when substrate is bound.</text>
</comment>
<evidence type="ECO:0000256" key="11">
    <source>
        <dbReference type="PIRSR" id="PIRSR018427-1"/>
    </source>
</evidence>
<dbReference type="CDD" id="cd02885">
    <property type="entry name" value="NUDIX_IPP_Isomerase"/>
    <property type="match status" value="1"/>
</dbReference>
<feature type="binding site" evidence="10">
    <location>
        <position position="86"/>
    </location>
    <ligand>
        <name>Mg(2+)</name>
        <dbReference type="ChEBI" id="CHEBI:18420"/>
    </ligand>
</feature>
<name>A0A658K787_PSEA0</name>
<dbReference type="HAMAP" id="MF_00202">
    <property type="entry name" value="Idi"/>
    <property type="match status" value="1"/>
</dbReference>
<dbReference type="GO" id="GO:0005737">
    <property type="term" value="C:cytoplasm"/>
    <property type="evidence" value="ECO:0007669"/>
    <property type="project" value="UniProtKB-SubCell"/>
</dbReference>
<gene>
    <name evidence="10" type="primary">idi</name>
    <name evidence="13" type="ORF">ALP66_03493</name>
</gene>
<feature type="binding site" evidence="10">
    <location>
        <position position="111"/>
    </location>
    <ligand>
        <name>Mn(2+)</name>
        <dbReference type="ChEBI" id="CHEBI:29035"/>
    </ligand>
</feature>
<dbReference type="GO" id="GO:0050992">
    <property type="term" value="P:dimethylallyl diphosphate biosynthetic process"/>
    <property type="evidence" value="ECO:0007669"/>
    <property type="project" value="UniProtKB-UniRule"/>
</dbReference>
<feature type="active site" evidence="10 11">
    <location>
        <position position="113"/>
    </location>
</feature>
<dbReference type="SUPFAM" id="SSF55811">
    <property type="entry name" value="Nudix"/>
    <property type="match status" value="1"/>
</dbReference>
<dbReference type="GO" id="GO:0009240">
    <property type="term" value="P:isopentenyl diphosphate biosynthetic process"/>
    <property type="evidence" value="ECO:0007669"/>
    <property type="project" value="TreeGrafter"/>
</dbReference>
<keyword evidence="9 10" id="KW-0413">Isomerase</keyword>
<feature type="active site" evidence="10 11">
    <location>
        <position position="66"/>
    </location>
</feature>
<proteinExistence type="inferred from homology"/>
<dbReference type="InterPro" id="IPR015797">
    <property type="entry name" value="NUDIX_hydrolase-like_dom_sf"/>
</dbReference>
<comment type="catalytic activity">
    <reaction evidence="10">
        <text>isopentenyl diphosphate = dimethylallyl diphosphate</text>
        <dbReference type="Rhea" id="RHEA:23284"/>
        <dbReference type="ChEBI" id="CHEBI:57623"/>
        <dbReference type="ChEBI" id="CHEBI:128769"/>
        <dbReference type="EC" id="5.3.3.2"/>
    </reaction>
</comment>
<evidence type="ECO:0000313" key="14">
    <source>
        <dbReference type="Proteomes" id="UP000270873"/>
    </source>
</evidence>
<keyword evidence="5 10" id="KW-0479">Metal-binding</keyword>
<dbReference type="InterPro" id="IPR000086">
    <property type="entry name" value="NUDIX_hydrolase_dom"/>
</dbReference>
<evidence type="ECO:0000256" key="8">
    <source>
        <dbReference type="ARBA" id="ARBA00023229"/>
    </source>
</evidence>
<dbReference type="PANTHER" id="PTHR10885:SF0">
    <property type="entry name" value="ISOPENTENYL-DIPHOSPHATE DELTA-ISOMERASE"/>
    <property type="match status" value="1"/>
</dbReference>
<evidence type="ECO:0000256" key="1">
    <source>
        <dbReference type="ARBA" id="ARBA00004826"/>
    </source>
</evidence>
<dbReference type="EC" id="5.3.3.2" evidence="3 10"/>
<evidence type="ECO:0000256" key="3">
    <source>
        <dbReference type="ARBA" id="ARBA00012057"/>
    </source>
</evidence>
<sequence length="169" mass="19282">MNEEYVVLVDDDDHPYGMAEKIEAHKSGLLHRAISVFLFDKDGRLLLQRRSASKYHAAGLWANSCCGHPRPGELPIDAAVRRLQEELGIHSELSSWGHICYEATINEEMKENEYVHLFTGCFTGAYSLNPDEVSEIQLEYPRSILSGDSPLRSSLTPWFKIYLDKLWKV</sequence>
<feature type="binding site" evidence="10">
    <location>
        <position position="31"/>
    </location>
    <ligand>
        <name>Mn(2+)</name>
        <dbReference type="ChEBI" id="CHEBI:29035"/>
    </ligand>
</feature>
<dbReference type="Gene3D" id="3.90.79.10">
    <property type="entry name" value="Nucleoside Triphosphate Pyrophosphohydrolase"/>
    <property type="match status" value="1"/>
</dbReference>
<evidence type="ECO:0000313" key="13">
    <source>
        <dbReference type="EMBL" id="RMS41355.1"/>
    </source>
</evidence>
<dbReference type="Pfam" id="PF00293">
    <property type="entry name" value="NUDIX"/>
    <property type="match status" value="1"/>
</dbReference>
<evidence type="ECO:0000256" key="4">
    <source>
        <dbReference type="ARBA" id="ARBA00022490"/>
    </source>
</evidence>
<dbReference type="PIRSF" id="PIRSF018427">
    <property type="entry name" value="Isopntndiph_ism"/>
    <property type="match status" value="1"/>
</dbReference>
<dbReference type="InterPro" id="IPR056375">
    <property type="entry name" value="Idi_bact"/>
</dbReference>
<keyword evidence="8 10" id="KW-0414">Isoprene biosynthesis</keyword>
<reference evidence="13 14" key="1">
    <citation type="submission" date="2018-08" db="EMBL/GenBank/DDBJ databases">
        <title>Recombination of ecologically and evolutionarily significant loci maintains genetic cohesion in the Pseudomonas syringae species complex.</title>
        <authorList>
            <person name="Dillon M."/>
            <person name="Thakur S."/>
            <person name="Almeida R.N.D."/>
            <person name="Weir B.S."/>
            <person name="Guttman D.S."/>
        </authorList>
    </citation>
    <scope>NUCLEOTIDE SEQUENCE [LARGE SCALE GENOMIC DNA]</scope>
    <source>
        <strain evidence="13 14">ICMP 7847</strain>
    </source>
</reference>
<evidence type="ECO:0000256" key="2">
    <source>
        <dbReference type="ARBA" id="ARBA00007579"/>
    </source>
</evidence>
<keyword evidence="6 10" id="KW-0460">Magnesium</keyword>
<feature type="binding site" evidence="10">
    <location>
        <position position="25"/>
    </location>
    <ligand>
        <name>Mn(2+)</name>
        <dbReference type="ChEBI" id="CHEBI:29035"/>
    </ligand>
</feature>
<dbReference type="GO" id="GO:0046872">
    <property type="term" value="F:metal ion binding"/>
    <property type="evidence" value="ECO:0007669"/>
    <property type="project" value="UniProtKB-KW"/>
</dbReference>
<feature type="binding site" evidence="10">
    <location>
        <position position="68"/>
    </location>
    <ligand>
        <name>Mn(2+)</name>
        <dbReference type="ChEBI" id="CHEBI:29035"/>
    </ligand>
</feature>
<dbReference type="PROSITE" id="PS51462">
    <property type="entry name" value="NUDIX"/>
    <property type="match status" value="1"/>
</dbReference>
<dbReference type="AlphaFoldDB" id="A0A658K787"/>
<comment type="cofactor">
    <cofactor evidence="10">
        <name>Mn(2+)</name>
        <dbReference type="ChEBI" id="CHEBI:29035"/>
    </cofactor>
    <text evidence="10">Binds 1 Mn(2+) ion per subunit.</text>
</comment>
<comment type="similarity">
    <text evidence="2 10">Belongs to the IPP isomerase type 1 family.</text>
</comment>
<feature type="binding site" evidence="10">
    <location>
        <position position="113"/>
    </location>
    <ligand>
        <name>Mn(2+)</name>
        <dbReference type="ChEBI" id="CHEBI:29035"/>
    </ligand>
</feature>
<dbReference type="Proteomes" id="UP000270873">
    <property type="component" value="Unassembled WGS sequence"/>
</dbReference>
<protein>
    <recommendedName>
        <fullName evidence="3 10">Isopentenyl-diphosphate Delta-isomerase</fullName>
        <shortName evidence="10">IPP isomerase</shortName>
        <ecNumber evidence="3 10">5.3.3.2</ecNumber>
    </recommendedName>
    <alternativeName>
        <fullName evidence="10">IPP:DMAPP isomerase</fullName>
    </alternativeName>
    <alternativeName>
        <fullName evidence="10">Isopentenyl pyrophosphate isomerase</fullName>
    </alternativeName>
</protein>